<comment type="caution">
    <text evidence="3">The sequence shown here is derived from an EMBL/GenBank/DDBJ whole genome shotgun (WGS) entry which is preliminary data.</text>
</comment>
<dbReference type="CDD" id="cd00161">
    <property type="entry name" value="beta-trefoil_Ricin-like"/>
    <property type="match status" value="1"/>
</dbReference>
<protein>
    <submittedName>
        <fullName evidence="3">Lectin</fullName>
    </submittedName>
</protein>
<reference evidence="3" key="2">
    <citation type="journal article" date="2023" name="Curr. Microbiol.">
        <title>Neisseria montereyensis sp. nov., Isolated from Oropharynx of California Sea Lion (Zalophus californianus): Genomic, Phylogenetic, and Phenotypic Study.</title>
        <authorList>
            <person name="Volokhov D.V."/>
            <person name="Zagorodnyaya T.A."/>
            <person name="Furtak V.A."/>
            <person name="Nattanmai G."/>
            <person name="Randall L."/>
            <person name="Jose S."/>
            <person name="Gao Y."/>
            <person name="Gulland F.M."/>
            <person name="Eisenberg T."/>
            <person name="Delmonte P."/>
            <person name="Blom J."/>
            <person name="Mitchell K.K."/>
        </authorList>
    </citation>
    <scope>NUCLEOTIDE SEQUENCE</scope>
    <source>
        <strain evidence="3">CSL10203-ORH2</strain>
    </source>
</reference>
<dbReference type="RefSeq" id="WP_259291509.1">
    <property type="nucleotide sequence ID" value="NZ_JANUXW010000003.1"/>
</dbReference>
<accession>A0ABT2FC41</accession>
<dbReference type="SUPFAM" id="SSF50370">
    <property type="entry name" value="Ricin B-like lectins"/>
    <property type="match status" value="1"/>
</dbReference>
<keyword evidence="4" id="KW-1185">Reference proteome</keyword>
<gene>
    <name evidence="3" type="ORF">NXS09_05255</name>
</gene>
<dbReference type="InterPro" id="IPR000772">
    <property type="entry name" value="Ricin_B_lectin"/>
</dbReference>
<reference evidence="3" key="1">
    <citation type="submission" date="2022-08" db="EMBL/GenBank/DDBJ databases">
        <authorList>
            <person name="Volokhov D.V."/>
            <person name="Furtak V.A."/>
            <person name="Zagorodnyaya T.A."/>
        </authorList>
    </citation>
    <scope>NUCLEOTIDE SEQUENCE</scope>
    <source>
        <strain evidence="3">CSL10203-ORH2</strain>
    </source>
</reference>
<evidence type="ECO:0000313" key="3">
    <source>
        <dbReference type="EMBL" id="MCS4533708.1"/>
    </source>
</evidence>
<organism evidence="3 4">
    <name type="scientific">Neisseria montereyensis</name>
    <dbReference type="NCBI Taxonomy" id="2973938"/>
    <lineage>
        <taxon>Bacteria</taxon>
        <taxon>Pseudomonadati</taxon>
        <taxon>Pseudomonadota</taxon>
        <taxon>Betaproteobacteria</taxon>
        <taxon>Neisseriales</taxon>
        <taxon>Neisseriaceae</taxon>
        <taxon>Neisseria</taxon>
    </lineage>
</organism>
<dbReference type="Pfam" id="PF00652">
    <property type="entry name" value="Ricin_B_lectin"/>
    <property type="match status" value="1"/>
</dbReference>
<feature type="chain" id="PRO_5045131249" evidence="1">
    <location>
        <begin position="21"/>
        <end position="169"/>
    </location>
</feature>
<name>A0ABT2FC41_9NEIS</name>
<dbReference type="InterPro" id="IPR035992">
    <property type="entry name" value="Ricin_B-like_lectins"/>
</dbReference>
<dbReference type="NCBIfam" id="NF035930">
    <property type="entry name" value="lectin_2"/>
    <property type="match status" value="1"/>
</dbReference>
<dbReference type="SMART" id="SM00458">
    <property type="entry name" value="RICIN"/>
    <property type="match status" value="1"/>
</dbReference>
<feature type="signal peptide" evidence="1">
    <location>
        <begin position="1"/>
        <end position="20"/>
    </location>
</feature>
<evidence type="ECO:0000313" key="4">
    <source>
        <dbReference type="Proteomes" id="UP001166947"/>
    </source>
</evidence>
<sequence length="169" mass="19019">MSLNKVLLLLPVLLAGCIYIGDTDSIPETHDHPRGQPAPKRHPRIHYPSENTRAYRIQNADGKCLDLSGANNKDMLTYRCHGQKNQQFTFKNNSIRVNGLCLDVAEAQTRDGAPVIAYACHGRDNQKWYREGQTIRSALNGKCMDTGKGGNRVRMYRCDGSRGQRFRVS</sequence>
<evidence type="ECO:0000259" key="2">
    <source>
        <dbReference type="SMART" id="SM00458"/>
    </source>
</evidence>
<feature type="domain" description="Ricin B lectin" evidence="2">
    <location>
        <begin position="52"/>
        <end position="169"/>
    </location>
</feature>
<dbReference type="EMBL" id="JANUXW010000003">
    <property type="protein sequence ID" value="MCS4533708.1"/>
    <property type="molecule type" value="Genomic_DNA"/>
</dbReference>
<proteinExistence type="predicted"/>
<dbReference type="PROSITE" id="PS51257">
    <property type="entry name" value="PROKAR_LIPOPROTEIN"/>
    <property type="match status" value="1"/>
</dbReference>
<keyword evidence="1" id="KW-0732">Signal</keyword>
<dbReference type="Gene3D" id="2.80.10.50">
    <property type="match status" value="2"/>
</dbReference>
<evidence type="ECO:0000256" key="1">
    <source>
        <dbReference type="SAM" id="SignalP"/>
    </source>
</evidence>
<dbReference type="Proteomes" id="UP001166947">
    <property type="component" value="Unassembled WGS sequence"/>
</dbReference>
<dbReference type="PROSITE" id="PS50231">
    <property type="entry name" value="RICIN_B_LECTIN"/>
    <property type="match status" value="1"/>
</dbReference>